<dbReference type="NCBIfam" id="TIGR00739">
    <property type="entry name" value="yajC"/>
    <property type="match status" value="1"/>
</dbReference>
<evidence type="ECO:0000313" key="12">
    <source>
        <dbReference type="Proteomes" id="UP000647235"/>
    </source>
</evidence>
<keyword evidence="8" id="KW-0811">Translocation</keyword>
<proteinExistence type="inferred from homology"/>
<evidence type="ECO:0000256" key="8">
    <source>
        <dbReference type="ARBA" id="ARBA00023010"/>
    </source>
</evidence>
<keyword evidence="9 10" id="KW-0472">Membrane</keyword>
<keyword evidence="7 10" id="KW-1133">Transmembrane helix</keyword>
<evidence type="ECO:0000313" key="11">
    <source>
        <dbReference type="EMBL" id="MBC5664650.1"/>
    </source>
</evidence>
<protein>
    <submittedName>
        <fullName evidence="11">Preprotein translocase subunit YajC</fullName>
    </submittedName>
</protein>
<keyword evidence="5 10" id="KW-0812">Transmembrane</keyword>
<evidence type="ECO:0000256" key="10">
    <source>
        <dbReference type="SAM" id="Phobius"/>
    </source>
</evidence>
<comment type="caution">
    <text evidence="11">The sequence shown here is derived from an EMBL/GenBank/DDBJ whole genome shotgun (WGS) entry which is preliminary data.</text>
</comment>
<comment type="similarity">
    <text evidence="2">Belongs to the YajC family.</text>
</comment>
<feature type="transmembrane region" description="Helical" evidence="10">
    <location>
        <begin position="12"/>
        <end position="31"/>
    </location>
</feature>
<gene>
    <name evidence="11" type="primary">yajC</name>
    <name evidence="11" type="ORF">H8S07_05070</name>
</gene>
<dbReference type="SMART" id="SM01323">
    <property type="entry name" value="YajC"/>
    <property type="match status" value="1"/>
</dbReference>
<keyword evidence="3" id="KW-0813">Transport</keyword>
<evidence type="ECO:0000256" key="4">
    <source>
        <dbReference type="ARBA" id="ARBA00022475"/>
    </source>
</evidence>
<evidence type="ECO:0000256" key="1">
    <source>
        <dbReference type="ARBA" id="ARBA00004162"/>
    </source>
</evidence>
<dbReference type="RefSeq" id="WP_021860691.1">
    <property type="nucleotide sequence ID" value="NZ_JACOOY010000005.1"/>
</dbReference>
<organism evidence="11 12">
    <name type="scientific">Dorea hominis</name>
    <dbReference type="NCBI Taxonomy" id="2763040"/>
    <lineage>
        <taxon>Bacteria</taxon>
        <taxon>Bacillati</taxon>
        <taxon>Bacillota</taxon>
        <taxon>Clostridia</taxon>
        <taxon>Lachnospirales</taxon>
        <taxon>Lachnospiraceae</taxon>
        <taxon>Dorea</taxon>
    </lineage>
</organism>
<dbReference type="Proteomes" id="UP000647235">
    <property type="component" value="Unassembled WGS sequence"/>
</dbReference>
<accession>A0ABR7EVU6</accession>
<name>A0ABR7EVU6_9FIRM</name>
<evidence type="ECO:0000256" key="3">
    <source>
        <dbReference type="ARBA" id="ARBA00022448"/>
    </source>
</evidence>
<comment type="subcellular location">
    <subcellularLocation>
        <location evidence="1">Cell membrane</location>
        <topology evidence="1">Single-pass membrane protein</topology>
    </subcellularLocation>
</comment>
<sequence>MFTLAAQSSPVNGIVLVLIYALIFGGFWFLFIRPQKKEQKRVQAMIAEMEVGDTVLTSSGFYGVIIDISDDDLIVEFGNNKNCRIPMQKAAIAQVEKASAE</sequence>
<reference evidence="11 12" key="1">
    <citation type="submission" date="2020-08" db="EMBL/GenBank/DDBJ databases">
        <title>Genome public.</title>
        <authorList>
            <person name="Liu C."/>
            <person name="Sun Q."/>
        </authorList>
    </citation>
    <scope>NUCLEOTIDE SEQUENCE [LARGE SCALE GENOMIC DNA]</scope>
    <source>
        <strain evidence="11 12">NSJ-36</strain>
    </source>
</reference>
<evidence type="ECO:0000256" key="5">
    <source>
        <dbReference type="ARBA" id="ARBA00022692"/>
    </source>
</evidence>
<keyword evidence="12" id="KW-1185">Reference proteome</keyword>
<keyword evidence="6" id="KW-0653">Protein transport</keyword>
<evidence type="ECO:0000256" key="2">
    <source>
        <dbReference type="ARBA" id="ARBA00006742"/>
    </source>
</evidence>
<dbReference type="PANTHER" id="PTHR33909:SF1">
    <property type="entry name" value="SEC TRANSLOCON ACCESSORY COMPLEX SUBUNIT YAJC"/>
    <property type="match status" value="1"/>
</dbReference>
<dbReference type="EMBL" id="JACOOY010000005">
    <property type="protein sequence ID" value="MBC5664650.1"/>
    <property type="molecule type" value="Genomic_DNA"/>
</dbReference>
<dbReference type="PRINTS" id="PR01853">
    <property type="entry name" value="YAJCTRNLCASE"/>
</dbReference>
<evidence type="ECO:0000256" key="7">
    <source>
        <dbReference type="ARBA" id="ARBA00022989"/>
    </source>
</evidence>
<dbReference type="InterPro" id="IPR003849">
    <property type="entry name" value="Preprotein_translocase_YajC"/>
</dbReference>
<dbReference type="Pfam" id="PF02699">
    <property type="entry name" value="YajC"/>
    <property type="match status" value="1"/>
</dbReference>
<evidence type="ECO:0000256" key="9">
    <source>
        <dbReference type="ARBA" id="ARBA00023136"/>
    </source>
</evidence>
<dbReference type="PANTHER" id="PTHR33909">
    <property type="entry name" value="SEC TRANSLOCON ACCESSORY COMPLEX SUBUNIT YAJC"/>
    <property type="match status" value="1"/>
</dbReference>
<evidence type="ECO:0000256" key="6">
    <source>
        <dbReference type="ARBA" id="ARBA00022927"/>
    </source>
</evidence>
<keyword evidence="4" id="KW-1003">Cell membrane</keyword>